<name>A0A8B3RUR6_ENTFL</name>
<protein>
    <submittedName>
        <fullName evidence="1">Uncharacterized protein</fullName>
    </submittedName>
</protein>
<organism evidence="1 2">
    <name type="scientific">Enterococcus faecalis</name>
    <name type="common">Streptococcus faecalis</name>
    <dbReference type="NCBI Taxonomy" id="1351"/>
    <lineage>
        <taxon>Bacteria</taxon>
        <taxon>Bacillati</taxon>
        <taxon>Bacillota</taxon>
        <taxon>Bacilli</taxon>
        <taxon>Lactobacillales</taxon>
        <taxon>Enterococcaceae</taxon>
        <taxon>Enterococcus</taxon>
    </lineage>
</organism>
<accession>A0A8B3RUR6</accession>
<dbReference type="AlphaFoldDB" id="A0A8B3RUR6"/>
<evidence type="ECO:0000313" key="1">
    <source>
        <dbReference type="EMBL" id="RYU31285.1"/>
    </source>
</evidence>
<evidence type="ECO:0000313" key="2">
    <source>
        <dbReference type="Proteomes" id="UP000292223"/>
    </source>
</evidence>
<dbReference type="RefSeq" id="WP_104659984.1">
    <property type="nucleotide sequence ID" value="NZ_CP053181.1"/>
</dbReference>
<comment type="caution">
    <text evidence="1">The sequence shown here is derived from an EMBL/GenBank/DDBJ whole genome shotgun (WGS) entry which is preliminary data.</text>
</comment>
<dbReference type="Proteomes" id="UP000292223">
    <property type="component" value="Unassembled WGS sequence"/>
</dbReference>
<proteinExistence type="predicted"/>
<sequence length="434" mass="50480">MKRGIKLEKNFDYDLINNQIHNLMDELLVMKSIKMIGKFQKKLMNKAFRVGEQESNYMVKLNNEEVEILIKNKIAKRNDRVFKKSNIKDGVRYYVNFISSSGALLESKQFGVVVIDIIKETDNLTNLNVTVFSRSSIGMHELPLEVVEEEYVLSIKNKLKKEEQKTSSKENFEYYPELSADEDVESMYHRDYISSQILYNKEYLSPYAEQTFRHEMDGDNKLKRKLKNTFVMMNNRNIFSSTLGQPTNAYQEKLFPPIDKKVDFQEFTADYAWDDEICYFYSMSKYLDYEIDGGDRIYMSTSFNLGYSNIGTYSEIDTGADDMIWREKACGELFITENGITIFDKGYQTKLEKLTGLTGYMRRVIQISFSDIDVVQGVIQDNIIKIILKDGRIIGLQKANSRRQGIGFTENENIYIVNLIASIILNENSYDSNQ</sequence>
<gene>
    <name evidence="1" type="ORF">EU507_12285</name>
</gene>
<dbReference type="EMBL" id="SEWT01000008">
    <property type="protein sequence ID" value="RYU31285.1"/>
    <property type="molecule type" value="Genomic_DNA"/>
</dbReference>
<reference evidence="1 2" key="1">
    <citation type="submission" date="2019-02" db="EMBL/GenBank/DDBJ databases">
        <title>From farm to fork: dissemination of Tn554::fexA-optrA in linezolid-resistant Enterococcus faecalis clones from chicken feces and meat in Tunisia.</title>
        <authorList>
            <person name="Tedim A.P."/>
            <person name="Elghaieb H."/>
            <person name="Abbassi M.S."/>
            <person name="Novais C."/>
            <person name="Hassen A."/>
            <person name="Peixe L."/>
            <person name="Freitas A.R."/>
        </authorList>
    </citation>
    <scope>NUCLEOTIDE SEQUENCE [LARGE SCALE GENOMIC DNA]</scope>
    <source>
        <strain evidence="1 2">728T</strain>
    </source>
</reference>